<sequence length="128" mass="14451">MDVDVIVLENYKRLKNIYKLFCVGCAIFLIGFCFIFFGRPYTFDRTNKDLFLPFGILFLMPGCAVILGASYLLVKQWKASNDFAQLNKSPVFPEDLAADAEKNQAELLSPTESLPDYSQLGLNPNEPI</sequence>
<protein>
    <submittedName>
        <fullName evidence="3">Uncharacterized protein</fullName>
    </submittedName>
</protein>
<evidence type="ECO:0000256" key="1">
    <source>
        <dbReference type="SAM" id="MobiDB-lite"/>
    </source>
</evidence>
<comment type="caution">
    <text evidence="3">The sequence shown here is derived from an EMBL/GenBank/DDBJ whole genome shotgun (WGS) entry which is preliminary data.</text>
</comment>
<accession>A0A5J4NRW9</accession>
<gene>
    <name evidence="3" type="ORF">DEA37_0007669</name>
</gene>
<keyword evidence="4" id="KW-1185">Reference proteome</keyword>
<evidence type="ECO:0000313" key="4">
    <source>
        <dbReference type="Proteomes" id="UP000324629"/>
    </source>
</evidence>
<proteinExistence type="predicted"/>
<feature type="region of interest" description="Disordered" evidence="1">
    <location>
        <begin position="108"/>
        <end position="128"/>
    </location>
</feature>
<dbReference type="Proteomes" id="UP000324629">
    <property type="component" value="Unassembled WGS sequence"/>
</dbReference>
<feature type="transmembrane region" description="Helical" evidence="2">
    <location>
        <begin position="20"/>
        <end position="38"/>
    </location>
</feature>
<dbReference type="EMBL" id="QNGE01001123">
    <property type="protein sequence ID" value="KAA3678375.1"/>
    <property type="molecule type" value="Genomic_DNA"/>
</dbReference>
<organism evidence="3 4">
    <name type="scientific">Paragonimus westermani</name>
    <dbReference type="NCBI Taxonomy" id="34504"/>
    <lineage>
        <taxon>Eukaryota</taxon>
        <taxon>Metazoa</taxon>
        <taxon>Spiralia</taxon>
        <taxon>Lophotrochozoa</taxon>
        <taxon>Platyhelminthes</taxon>
        <taxon>Trematoda</taxon>
        <taxon>Digenea</taxon>
        <taxon>Plagiorchiida</taxon>
        <taxon>Troglotremata</taxon>
        <taxon>Troglotrematidae</taxon>
        <taxon>Paragonimus</taxon>
    </lineage>
</organism>
<name>A0A5J4NRW9_9TREM</name>
<keyword evidence="2" id="KW-0812">Transmembrane</keyword>
<keyword evidence="2" id="KW-1133">Transmembrane helix</keyword>
<feature type="transmembrane region" description="Helical" evidence="2">
    <location>
        <begin position="50"/>
        <end position="74"/>
    </location>
</feature>
<keyword evidence="2" id="KW-0472">Membrane</keyword>
<reference evidence="3 4" key="1">
    <citation type="journal article" date="2019" name="Gigascience">
        <title>Whole-genome sequence of the oriental lung fluke Paragonimus westermani.</title>
        <authorList>
            <person name="Oey H."/>
            <person name="Zakrzewski M."/>
            <person name="Narain K."/>
            <person name="Devi K.R."/>
            <person name="Agatsuma T."/>
            <person name="Nawaratna S."/>
            <person name="Gobert G.N."/>
            <person name="Jones M.K."/>
            <person name="Ragan M.A."/>
            <person name="McManus D.P."/>
            <person name="Krause L."/>
        </authorList>
    </citation>
    <scope>NUCLEOTIDE SEQUENCE [LARGE SCALE GENOMIC DNA]</scope>
    <source>
        <strain evidence="3 4">IND2009</strain>
    </source>
</reference>
<evidence type="ECO:0000256" key="2">
    <source>
        <dbReference type="SAM" id="Phobius"/>
    </source>
</evidence>
<evidence type="ECO:0000313" key="3">
    <source>
        <dbReference type="EMBL" id="KAA3678375.1"/>
    </source>
</evidence>
<dbReference type="AlphaFoldDB" id="A0A5J4NRW9"/>